<reference evidence="3" key="1">
    <citation type="submission" date="2025-08" db="UniProtKB">
        <authorList>
            <consortium name="Ensembl"/>
        </authorList>
    </citation>
    <scope>IDENTIFICATION</scope>
</reference>
<evidence type="ECO:0000313" key="3">
    <source>
        <dbReference type="Ensembl" id="ENSPKIP00000031502.1"/>
    </source>
</evidence>
<dbReference type="PROSITE" id="PS51450">
    <property type="entry name" value="LRR"/>
    <property type="match status" value="3"/>
</dbReference>
<evidence type="ECO:0000256" key="1">
    <source>
        <dbReference type="ARBA" id="ARBA00022614"/>
    </source>
</evidence>
<dbReference type="Gene3D" id="3.80.10.10">
    <property type="entry name" value="Ribonuclease Inhibitor"/>
    <property type="match status" value="1"/>
</dbReference>
<dbReference type="InterPro" id="IPR003591">
    <property type="entry name" value="Leu-rich_rpt_typical-subtyp"/>
</dbReference>
<dbReference type="AlphaFoldDB" id="A0A3B3SLA1"/>
<dbReference type="STRING" id="1676925.ENSPKIP00000031502"/>
<dbReference type="InterPro" id="IPR042655">
    <property type="entry name" value="LRC72"/>
</dbReference>
<protein>
    <submittedName>
        <fullName evidence="3">Leucine rich repeat containing 72</fullName>
    </submittedName>
</protein>
<dbReference type="SMART" id="SM00369">
    <property type="entry name" value="LRR_TYP"/>
    <property type="match status" value="3"/>
</dbReference>
<sequence length="205" mass="23853">MDMCEKEHRKIDVLRRNSGIKRAIDITQLYLANKKMVMIPNLSKFRMLRYLWLNNNMITKISTLSTSCCLTELYLQNNKITSISGTLSHLSCLQVLLLHNNQLESLEESVAELRRAQQLHTLSFFLNPFTENPQYRNYVAHHLPSVLILDRREVKREEKISAFQMFSPGRNRVQHSVAFGRRAEFVPIAGNRDRSSEVQSSDSSW</sequence>
<reference evidence="3" key="2">
    <citation type="submission" date="2025-09" db="UniProtKB">
        <authorList>
            <consortium name="Ensembl"/>
        </authorList>
    </citation>
    <scope>IDENTIFICATION</scope>
</reference>
<dbReference type="RefSeq" id="XP_072572142.1">
    <property type="nucleotide sequence ID" value="XM_072716041.1"/>
</dbReference>
<accession>A0A3B3SLA1</accession>
<evidence type="ECO:0000256" key="2">
    <source>
        <dbReference type="ARBA" id="ARBA00022737"/>
    </source>
</evidence>
<dbReference type="SUPFAM" id="SSF52058">
    <property type="entry name" value="L domain-like"/>
    <property type="match status" value="1"/>
</dbReference>
<evidence type="ECO:0000313" key="4">
    <source>
        <dbReference type="Proteomes" id="UP000261540"/>
    </source>
</evidence>
<dbReference type="SMART" id="SM00365">
    <property type="entry name" value="LRR_SD22"/>
    <property type="match status" value="2"/>
</dbReference>
<organism evidence="3 4">
    <name type="scientific">Paramormyrops kingsleyae</name>
    <dbReference type="NCBI Taxonomy" id="1676925"/>
    <lineage>
        <taxon>Eukaryota</taxon>
        <taxon>Metazoa</taxon>
        <taxon>Chordata</taxon>
        <taxon>Craniata</taxon>
        <taxon>Vertebrata</taxon>
        <taxon>Euteleostomi</taxon>
        <taxon>Actinopterygii</taxon>
        <taxon>Neopterygii</taxon>
        <taxon>Teleostei</taxon>
        <taxon>Osteoglossocephala</taxon>
        <taxon>Osteoglossomorpha</taxon>
        <taxon>Osteoglossiformes</taxon>
        <taxon>Mormyridae</taxon>
        <taxon>Paramormyrops</taxon>
    </lineage>
</organism>
<dbReference type="PANTHER" id="PTHR46759">
    <property type="entry name" value="LEUCINE-RICH REPEAT-CONTAINING PROTEIN 72"/>
    <property type="match status" value="1"/>
</dbReference>
<dbReference type="GeneID" id="111839021"/>
<keyword evidence="1" id="KW-0433">Leucine-rich repeat</keyword>
<dbReference type="Pfam" id="PF14580">
    <property type="entry name" value="LRR_9"/>
    <property type="match status" value="1"/>
</dbReference>
<dbReference type="RefSeq" id="XP_023658326.1">
    <property type="nucleotide sequence ID" value="XM_023802558.2"/>
</dbReference>
<dbReference type="GeneTree" id="ENSGT00940000165642"/>
<keyword evidence="4" id="KW-1185">Reference proteome</keyword>
<dbReference type="InterPro" id="IPR032675">
    <property type="entry name" value="LRR_dom_sf"/>
</dbReference>
<dbReference type="Ensembl" id="ENSPKIT00000012349.1">
    <property type="protein sequence ID" value="ENSPKIP00000031502.1"/>
    <property type="gene ID" value="ENSPKIG00000011958.1"/>
</dbReference>
<dbReference type="InterPro" id="IPR001611">
    <property type="entry name" value="Leu-rich_rpt"/>
</dbReference>
<dbReference type="PANTHER" id="PTHR46759:SF1">
    <property type="entry name" value="LEUCINE-RICH REPEAT-CONTAINING PROTEIN 72"/>
    <property type="match status" value="1"/>
</dbReference>
<keyword evidence="2" id="KW-0677">Repeat</keyword>
<proteinExistence type="predicted"/>
<dbReference type="OrthoDB" id="10251250at2759"/>
<dbReference type="KEGG" id="pki:111839021"/>
<dbReference type="Proteomes" id="UP000261540">
    <property type="component" value="Unplaced"/>
</dbReference>
<name>A0A3B3SLA1_9TELE</name>